<dbReference type="Proteomes" id="UP000264820">
    <property type="component" value="Unplaced"/>
</dbReference>
<dbReference type="GO" id="GO:1902004">
    <property type="term" value="P:positive regulation of amyloid-beta formation"/>
    <property type="evidence" value="ECO:0007669"/>
    <property type="project" value="TreeGrafter"/>
</dbReference>
<dbReference type="Pfam" id="PF14959">
    <property type="entry name" value="GSAP-16"/>
    <property type="match status" value="1"/>
</dbReference>
<dbReference type="STRING" id="109280.ENSHCOP00000021642"/>
<evidence type="ECO:0000259" key="1">
    <source>
        <dbReference type="Pfam" id="PF14959"/>
    </source>
</evidence>
<protein>
    <recommendedName>
        <fullName evidence="1">Gamma-secretase-activating protein C-terminal domain-containing protein</fullName>
    </recommendedName>
</protein>
<reference evidence="2" key="1">
    <citation type="submission" date="2025-08" db="UniProtKB">
        <authorList>
            <consortium name="Ensembl"/>
        </authorList>
    </citation>
    <scope>IDENTIFICATION</scope>
</reference>
<proteinExistence type="predicted"/>
<evidence type="ECO:0000313" key="3">
    <source>
        <dbReference type="Proteomes" id="UP000264820"/>
    </source>
</evidence>
<dbReference type="OMA" id="MWDHPIS"/>
<dbReference type="PANTHER" id="PTHR13630">
    <property type="entry name" value="GAMMA-SECRETASE-ACTIVATING PROTEIN"/>
    <property type="match status" value="1"/>
</dbReference>
<dbReference type="InterPro" id="IPR028010">
    <property type="entry name" value="GSAP_C_dom"/>
</dbReference>
<dbReference type="AlphaFoldDB" id="A0A3Q2YSH4"/>
<accession>A0A3Q2YSH4</accession>
<dbReference type="Ensembl" id="ENSHCOT00000003076.1">
    <property type="protein sequence ID" value="ENSHCOP00000021642.1"/>
    <property type="gene ID" value="ENSHCOG00000008649.1"/>
</dbReference>
<keyword evidence="3" id="KW-1185">Reference proteome</keyword>
<sequence length="158" mass="18292">NHKRTNLLLAFFFFFWSGYHTLLAALALRCLPQRTFLQYVDHRFLRLTDTFVSRLMTGAQRTAVFGKQDGLQANRFYHMWDHPVSSASISRDYVRNLLGRHKADFGTEFLPLTYLAKVLSDIEEQALNPFGERENVDAAFVEETALKQTLILLGFETK</sequence>
<evidence type="ECO:0000313" key="2">
    <source>
        <dbReference type="Ensembl" id="ENSHCOP00000021642.1"/>
    </source>
</evidence>
<reference evidence="2" key="2">
    <citation type="submission" date="2025-09" db="UniProtKB">
        <authorList>
            <consortium name="Ensembl"/>
        </authorList>
    </citation>
    <scope>IDENTIFICATION</scope>
</reference>
<organism evidence="2 3">
    <name type="scientific">Hippocampus comes</name>
    <name type="common">Tiger tail seahorse</name>
    <dbReference type="NCBI Taxonomy" id="109280"/>
    <lineage>
        <taxon>Eukaryota</taxon>
        <taxon>Metazoa</taxon>
        <taxon>Chordata</taxon>
        <taxon>Craniata</taxon>
        <taxon>Vertebrata</taxon>
        <taxon>Euteleostomi</taxon>
        <taxon>Actinopterygii</taxon>
        <taxon>Neopterygii</taxon>
        <taxon>Teleostei</taxon>
        <taxon>Neoteleostei</taxon>
        <taxon>Acanthomorphata</taxon>
        <taxon>Syngnathiaria</taxon>
        <taxon>Syngnathiformes</taxon>
        <taxon>Syngnathoidei</taxon>
        <taxon>Syngnathidae</taxon>
        <taxon>Hippocampus</taxon>
    </lineage>
</organism>
<dbReference type="PANTHER" id="PTHR13630:SF1">
    <property type="entry name" value="GAMMA-SECRETASE-ACTIVATING PROTEIN"/>
    <property type="match status" value="1"/>
</dbReference>
<dbReference type="InterPro" id="IPR026172">
    <property type="entry name" value="GSAP_fam"/>
</dbReference>
<dbReference type="GO" id="GO:0005802">
    <property type="term" value="C:trans-Golgi network"/>
    <property type="evidence" value="ECO:0007669"/>
    <property type="project" value="TreeGrafter"/>
</dbReference>
<feature type="domain" description="Gamma-secretase-activating protein C-terminal" evidence="1">
    <location>
        <begin position="17"/>
        <end position="61"/>
    </location>
</feature>
<name>A0A3Q2YSH4_HIPCM</name>
<dbReference type="GeneTree" id="ENSGT00390000012875"/>